<feature type="compositionally biased region" description="Basic and acidic residues" evidence="1">
    <location>
        <begin position="1"/>
        <end position="16"/>
    </location>
</feature>
<reference evidence="2 3" key="1">
    <citation type="submission" date="2019-04" db="EMBL/GenBank/DDBJ databases">
        <title>Streptomyces oryziradicis sp. nov., a novel actinomycete isolated from rhizosphere soil of rice (Oryza sativa L.).</title>
        <authorList>
            <person name="Li C."/>
        </authorList>
    </citation>
    <scope>NUCLEOTIDE SEQUENCE [LARGE SCALE GENOMIC DNA]</scope>
    <source>
        <strain evidence="2 3">NEAU-C40</strain>
    </source>
</reference>
<dbReference type="Proteomes" id="UP000305778">
    <property type="component" value="Unassembled WGS sequence"/>
</dbReference>
<feature type="compositionally biased region" description="Basic residues" evidence="1">
    <location>
        <begin position="40"/>
        <end position="53"/>
    </location>
</feature>
<comment type="caution">
    <text evidence="2">The sequence shown here is derived from an EMBL/GenBank/DDBJ whole genome shotgun (WGS) entry which is preliminary data.</text>
</comment>
<protein>
    <submittedName>
        <fullName evidence="2">Uncharacterized protein</fullName>
    </submittedName>
</protein>
<evidence type="ECO:0000256" key="1">
    <source>
        <dbReference type="SAM" id="MobiDB-lite"/>
    </source>
</evidence>
<proteinExistence type="predicted"/>
<sequence length="88" mass="9522">MGREIRETLRTDERAGNIESTPGMGPILGAEWGPDDRVHPGRTPRHAPPRRAAHNPTVREAPRSSTGTPTAVAMRRSSAVMGRSLMLA</sequence>
<evidence type="ECO:0000313" key="3">
    <source>
        <dbReference type="Proteomes" id="UP000305778"/>
    </source>
</evidence>
<dbReference type="AlphaFoldDB" id="A0A4V5MVC3"/>
<feature type="region of interest" description="Disordered" evidence="1">
    <location>
        <begin position="1"/>
        <end position="88"/>
    </location>
</feature>
<dbReference type="EMBL" id="SUMC01000324">
    <property type="protein sequence ID" value="TJZ91138.1"/>
    <property type="molecule type" value="Genomic_DNA"/>
</dbReference>
<accession>A0A4V5MVC3</accession>
<gene>
    <name evidence="2" type="ORF">FCI23_55610</name>
</gene>
<name>A0A4V5MVC3_9ACTN</name>
<evidence type="ECO:0000313" key="2">
    <source>
        <dbReference type="EMBL" id="TJZ91138.1"/>
    </source>
</evidence>
<keyword evidence="3" id="KW-1185">Reference proteome</keyword>
<organism evidence="2 3">
    <name type="scientific">Actinacidiphila oryziradicis</name>
    <dbReference type="NCBI Taxonomy" id="2571141"/>
    <lineage>
        <taxon>Bacteria</taxon>
        <taxon>Bacillati</taxon>
        <taxon>Actinomycetota</taxon>
        <taxon>Actinomycetes</taxon>
        <taxon>Kitasatosporales</taxon>
        <taxon>Streptomycetaceae</taxon>
        <taxon>Actinacidiphila</taxon>
    </lineage>
</organism>